<dbReference type="Pfam" id="PF13302">
    <property type="entry name" value="Acetyltransf_3"/>
    <property type="match status" value="1"/>
</dbReference>
<dbReference type="InterPro" id="IPR000182">
    <property type="entry name" value="GNAT_dom"/>
</dbReference>
<evidence type="ECO:0000313" key="3">
    <source>
        <dbReference type="Proteomes" id="UP001165489"/>
    </source>
</evidence>
<dbReference type="PANTHER" id="PTHR43610:SF1">
    <property type="entry name" value="N-ACETYLTRANSFERASE DOMAIN-CONTAINING PROTEIN"/>
    <property type="match status" value="1"/>
</dbReference>
<dbReference type="RefSeq" id="WP_241346868.1">
    <property type="nucleotide sequence ID" value="NZ_JAKZGP010000006.1"/>
</dbReference>
<organism evidence="2 3">
    <name type="scientific">Belliella filtrata</name>
    <dbReference type="NCBI Taxonomy" id="2923435"/>
    <lineage>
        <taxon>Bacteria</taxon>
        <taxon>Pseudomonadati</taxon>
        <taxon>Bacteroidota</taxon>
        <taxon>Cytophagia</taxon>
        <taxon>Cytophagales</taxon>
        <taxon>Cyclobacteriaceae</taxon>
        <taxon>Belliella</taxon>
    </lineage>
</organism>
<dbReference type="Proteomes" id="UP001165489">
    <property type="component" value="Unassembled WGS sequence"/>
</dbReference>
<evidence type="ECO:0000259" key="1">
    <source>
        <dbReference type="PROSITE" id="PS51186"/>
    </source>
</evidence>
<dbReference type="Gene3D" id="3.40.630.30">
    <property type="match status" value="1"/>
</dbReference>
<sequence>MALDRQLILSNDQVVLRPIEENDIKSLHEICQDKNLWKYFTQDLTDFDELEQWMIPALKGERLQFLIIEKSTEKILGSSGFGNYSERDQRIEIGWTWIISSLHGTGLNDQIKRLMLSYAFEVLTVQRVEFKTDVLNIPARCALKNLGAIEEGVLRSHTLMTKGRRRDTIYYSILLPEWEHVKRENDW</sequence>
<dbReference type="PANTHER" id="PTHR43610">
    <property type="entry name" value="BLL6696 PROTEIN"/>
    <property type="match status" value="1"/>
</dbReference>
<gene>
    <name evidence="2" type="ORF">MM239_04225</name>
</gene>
<protein>
    <submittedName>
        <fullName evidence="2">GNAT family N-acetyltransferase</fullName>
    </submittedName>
</protein>
<keyword evidence="3" id="KW-1185">Reference proteome</keyword>
<name>A0ABS9UWV8_9BACT</name>
<dbReference type="PROSITE" id="PS51186">
    <property type="entry name" value="GNAT"/>
    <property type="match status" value="1"/>
</dbReference>
<dbReference type="EMBL" id="JAKZGP010000006">
    <property type="protein sequence ID" value="MCH7408589.1"/>
    <property type="molecule type" value="Genomic_DNA"/>
</dbReference>
<reference evidence="2" key="1">
    <citation type="submission" date="2022-03" db="EMBL/GenBank/DDBJ databases">
        <title>De novo assembled genomes of Belliella spp. (Cyclobacteriaceae) strains.</title>
        <authorList>
            <person name="Szabo A."/>
            <person name="Korponai K."/>
            <person name="Felfoldi T."/>
        </authorList>
    </citation>
    <scope>NUCLEOTIDE SEQUENCE</scope>
    <source>
        <strain evidence="2">DSM 111904</strain>
    </source>
</reference>
<evidence type="ECO:0000313" key="2">
    <source>
        <dbReference type="EMBL" id="MCH7408589.1"/>
    </source>
</evidence>
<proteinExistence type="predicted"/>
<dbReference type="SUPFAM" id="SSF55729">
    <property type="entry name" value="Acyl-CoA N-acyltransferases (Nat)"/>
    <property type="match status" value="1"/>
</dbReference>
<comment type="caution">
    <text evidence="2">The sequence shown here is derived from an EMBL/GenBank/DDBJ whole genome shotgun (WGS) entry which is preliminary data.</text>
</comment>
<feature type="domain" description="N-acetyltransferase" evidence="1">
    <location>
        <begin position="14"/>
        <end position="176"/>
    </location>
</feature>
<accession>A0ABS9UWV8</accession>
<dbReference type="InterPro" id="IPR016181">
    <property type="entry name" value="Acyl_CoA_acyltransferase"/>
</dbReference>